<feature type="compositionally biased region" description="Polar residues" evidence="2">
    <location>
        <begin position="307"/>
        <end position="316"/>
    </location>
</feature>
<gene>
    <name evidence="4" type="ORF">LSAA_13057</name>
</gene>
<feature type="region of interest" description="Disordered" evidence="2">
    <location>
        <begin position="1"/>
        <end position="42"/>
    </location>
</feature>
<dbReference type="Pfam" id="PF23079">
    <property type="entry name" value="HTH_NOL4_2nd"/>
    <property type="match status" value="1"/>
</dbReference>
<dbReference type="InterPro" id="IPR039788">
    <property type="entry name" value="NOL4/NOL4L"/>
</dbReference>
<accession>A0A7R8HBX9</accession>
<dbReference type="PANTHER" id="PTHR12449">
    <property type="entry name" value="DEATH DOMAIN-CONTAINING PROTEIN"/>
    <property type="match status" value="1"/>
</dbReference>
<sequence>MKSSPMEVEDDSTLSPQSEDSNKNSCRNNSSSPEISPTAAAAALSQAAHPSILATRAAAALICSSSSSGSPLLQNAVNNSNPSPTSPIMNNNTIISSSHPSFDKNTFLYPWYCCRLELQKEAINNECSDITELEDEEEELDAHKEDSEIEEPPFKCSSASSLILSYHKMALQLIWFSINNKQHSCNKGLMDQSTTMLCRMIHLQMEQKMMRMKMMTMISVMIESRGSFVGILKKLKAFNMFVRLFVDENLDRHVPISKQPKEKIQAIIDSCTRQFPEHACRARKRIRTYLKSCRRTKRTREQAGLDPSNTRPTPPHLTSVQAEQLLARACENEAENAKRMRMGMEPISQPMPIYTTSNDSPIDVVSTVNLTTSTTSTKADHQQQLAATLLAASQGGTGLVEGNSSPVVGPIFPSMNGNTIASVSTTANTATLYRQPFPQGTSVFPTVVSNPPPVLSLQHPHSQPQQTTVVAATTTTTAHPQNGTCNNEGLKKSPLLNHKTQCNRNGCCKAAHYWI</sequence>
<name>A0A7R8HBX9_LEPSM</name>
<dbReference type="Proteomes" id="UP000675881">
    <property type="component" value="Chromosome 7"/>
</dbReference>
<evidence type="ECO:0000313" key="4">
    <source>
        <dbReference type="EMBL" id="CAF2997241.1"/>
    </source>
</evidence>
<evidence type="ECO:0000259" key="3">
    <source>
        <dbReference type="Pfam" id="PF23079"/>
    </source>
</evidence>
<dbReference type="PANTHER" id="PTHR12449:SF22">
    <property type="entry name" value="NUCLEOLAR PROTEIN 4"/>
    <property type="match status" value="1"/>
</dbReference>
<organism evidence="4 5">
    <name type="scientific">Lepeophtheirus salmonis</name>
    <name type="common">Salmon louse</name>
    <name type="synonym">Caligus salmonis</name>
    <dbReference type="NCBI Taxonomy" id="72036"/>
    <lineage>
        <taxon>Eukaryota</taxon>
        <taxon>Metazoa</taxon>
        <taxon>Ecdysozoa</taxon>
        <taxon>Arthropoda</taxon>
        <taxon>Crustacea</taxon>
        <taxon>Multicrustacea</taxon>
        <taxon>Hexanauplia</taxon>
        <taxon>Copepoda</taxon>
        <taxon>Siphonostomatoida</taxon>
        <taxon>Caligidae</taxon>
        <taxon>Lepeophtheirus</taxon>
    </lineage>
</organism>
<evidence type="ECO:0000256" key="2">
    <source>
        <dbReference type="SAM" id="MobiDB-lite"/>
    </source>
</evidence>
<feature type="region of interest" description="Disordered" evidence="2">
    <location>
        <begin position="297"/>
        <end position="316"/>
    </location>
</feature>
<feature type="compositionally biased region" description="Low complexity" evidence="2">
    <location>
        <begin position="23"/>
        <end position="42"/>
    </location>
</feature>
<dbReference type="AlphaFoldDB" id="A0A7R8HBX9"/>
<protein>
    <submittedName>
        <fullName evidence="4">Nucleolar protein 4-like,Nucleolar protein 4</fullName>
    </submittedName>
</protein>
<keyword evidence="5" id="KW-1185">Reference proteome</keyword>
<feature type="domain" description="Nucleolar protein 4 helical" evidence="3">
    <location>
        <begin position="234"/>
        <end position="333"/>
    </location>
</feature>
<evidence type="ECO:0000313" key="5">
    <source>
        <dbReference type="Proteomes" id="UP000675881"/>
    </source>
</evidence>
<proteinExistence type="predicted"/>
<dbReference type="InterPro" id="IPR056549">
    <property type="entry name" value="HTH_NOL4"/>
</dbReference>
<reference evidence="4" key="1">
    <citation type="submission" date="2021-02" db="EMBL/GenBank/DDBJ databases">
        <authorList>
            <person name="Bekaert M."/>
        </authorList>
    </citation>
    <scope>NUCLEOTIDE SEQUENCE</scope>
    <source>
        <strain evidence="4">IoA-00</strain>
    </source>
</reference>
<dbReference type="EMBL" id="HG994586">
    <property type="protein sequence ID" value="CAF2997241.1"/>
    <property type="molecule type" value="Genomic_DNA"/>
</dbReference>
<evidence type="ECO:0000256" key="1">
    <source>
        <dbReference type="SAM" id="Coils"/>
    </source>
</evidence>
<keyword evidence="1" id="KW-0175">Coiled coil</keyword>
<feature type="coiled-coil region" evidence="1">
    <location>
        <begin position="116"/>
        <end position="150"/>
    </location>
</feature>
<dbReference type="OrthoDB" id="6371073at2759"/>